<dbReference type="GO" id="GO:0008738">
    <property type="term" value="F:L-fuculose-phosphate aldolase activity"/>
    <property type="evidence" value="ECO:0007669"/>
    <property type="project" value="UniProtKB-EC"/>
</dbReference>
<proteinExistence type="predicted"/>
<dbReference type="EC" id="4.1.2.17" evidence="4"/>
<accession>A0A4V1EGH1</accession>
<dbReference type="OrthoDB" id="9794581at2"/>
<gene>
    <name evidence="4" type="ORF">AR1Y2_2606</name>
</gene>
<dbReference type="Gene3D" id="3.40.225.10">
    <property type="entry name" value="Class II aldolase/adducin N-terminal domain"/>
    <property type="match status" value="1"/>
</dbReference>
<dbReference type="KEGG" id="arf:AR1Y2_2606"/>
<dbReference type="Proteomes" id="UP000298653">
    <property type="component" value="Chromosome"/>
</dbReference>
<name>A0A4V1EGH1_9FIRM</name>
<organism evidence="4 5">
    <name type="scientific">Anaerostipes rhamnosivorans</name>
    <dbReference type="NCBI Taxonomy" id="1229621"/>
    <lineage>
        <taxon>Bacteria</taxon>
        <taxon>Bacillati</taxon>
        <taxon>Bacillota</taxon>
        <taxon>Clostridia</taxon>
        <taxon>Lachnospirales</taxon>
        <taxon>Lachnospiraceae</taxon>
        <taxon>Anaerostipes</taxon>
    </lineage>
</organism>
<feature type="domain" description="Class II aldolase/adducin N-terminal" evidence="3">
    <location>
        <begin position="10"/>
        <end position="186"/>
    </location>
</feature>
<dbReference type="Pfam" id="PF00596">
    <property type="entry name" value="Aldolase_II"/>
    <property type="match status" value="1"/>
</dbReference>
<keyword evidence="2 4" id="KW-0456">Lyase</keyword>
<protein>
    <submittedName>
        <fullName evidence="4">L-fuculose phosphate aldolase</fullName>
        <ecNumber evidence="4">4.1.2.17</ecNumber>
    </submittedName>
</protein>
<keyword evidence="1" id="KW-0479">Metal-binding</keyword>
<dbReference type="PANTHER" id="PTHR22789:SF0">
    <property type="entry name" value="3-OXO-TETRONATE 4-PHOSPHATE DECARBOXYLASE-RELATED"/>
    <property type="match status" value="1"/>
</dbReference>
<dbReference type="GO" id="GO:0019323">
    <property type="term" value="P:pentose catabolic process"/>
    <property type="evidence" value="ECO:0007669"/>
    <property type="project" value="TreeGrafter"/>
</dbReference>
<keyword evidence="5" id="KW-1185">Reference proteome</keyword>
<sequence length="226" mass="24937">MGSSANEIKKQIVYYAKLMDEKGLVNTLEGNLSILDRETEELYITPSGIRKRQLNEDMIAVLRDGEQIGGSAKRSSEYLLHEAALKARPDCCAAAHIHAPYMTAYAYCGKDIKLKCSTTFALKMGEIPCLPYGEPGTSSIAHGIEEVIKDHDLILLGNHGCIAVGNTLEDAVKIVEAAEEVLKIYHLTESIGKVKDIPECQLKKLMERRSKIQMIGKETNDRKGGM</sequence>
<dbReference type="PANTHER" id="PTHR22789">
    <property type="entry name" value="FUCULOSE PHOSPHATE ALDOLASE"/>
    <property type="match status" value="1"/>
</dbReference>
<evidence type="ECO:0000313" key="4">
    <source>
        <dbReference type="EMBL" id="QCP36060.1"/>
    </source>
</evidence>
<evidence type="ECO:0000256" key="1">
    <source>
        <dbReference type="ARBA" id="ARBA00022723"/>
    </source>
</evidence>
<dbReference type="AlphaFoldDB" id="A0A4V1EGH1"/>
<dbReference type="InterPro" id="IPR001303">
    <property type="entry name" value="Aldolase_II/adducin_N"/>
</dbReference>
<dbReference type="EMBL" id="CP040058">
    <property type="protein sequence ID" value="QCP36060.1"/>
    <property type="molecule type" value="Genomic_DNA"/>
</dbReference>
<dbReference type="GO" id="GO:0046872">
    <property type="term" value="F:metal ion binding"/>
    <property type="evidence" value="ECO:0007669"/>
    <property type="project" value="UniProtKB-KW"/>
</dbReference>
<dbReference type="SMART" id="SM01007">
    <property type="entry name" value="Aldolase_II"/>
    <property type="match status" value="1"/>
</dbReference>
<evidence type="ECO:0000259" key="3">
    <source>
        <dbReference type="SMART" id="SM01007"/>
    </source>
</evidence>
<dbReference type="RefSeq" id="WP_137329343.1">
    <property type="nucleotide sequence ID" value="NZ_CP040058.1"/>
</dbReference>
<evidence type="ECO:0000313" key="5">
    <source>
        <dbReference type="Proteomes" id="UP000298653"/>
    </source>
</evidence>
<dbReference type="SUPFAM" id="SSF53639">
    <property type="entry name" value="AraD/HMP-PK domain-like"/>
    <property type="match status" value="1"/>
</dbReference>
<dbReference type="GO" id="GO:0005829">
    <property type="term" value="C:cytosol"/>
    <property type="evidence" value="ECO:0007669"/>
    <property type="project" value="TreeGrafter"/>
</dbReference>
<dbReference type="InterPro" id="IPR050197">
    <property type="entry name" value="Aldolase_class_II_sugar_metab"/>
</dbReference>
<reference evidence="4 5" key="1">
    <citation type="submission" date="2019-05" db="EMBL/GenBank/DDBJ databases">
        <title>Complete genome sequencing of Anaerostipes rhamnosivorans.</title>
        <authorList>
            <person name="Bui T.P.N."/>
            <person name="de Vos W.M."/>
        </authorList>
    </citation>
    <scope>NUCLEOTIDE SEQUENCE [LARGE SCALE GENOMIC DNA]</scope>
    <source>
        <strain evidence="4 5">1y2</strain>
    </source>
</reference>
<evidence type="ECO:0000256" key="2">
    <source>
        <dbReference type="ARBA" id="ARBA00023239"/>
    </source>
</evidence>
<dbReference type="InterPro" id="IPR036409">
    <property type="entry name" value="Aldolase_II/adducin_N_sf"/>
</dbReference>